<protein>
    <submittedName>
        <fullName evidence="2">Uncharacterized protein</fullName>
    </submittedName>
</protein>
<comment type="caution">
    <text evidence="2">The sequence shown here is derived from an EMBL/GenBank/DDBJ whole genome shotgun (WGS) entry which is preliminary data.</text>
</comment>
<gene>
    <name evidence="2" type="ORF">FN846DRAFT_975777</name>
</gene>
<dbReference type="AlphaFoldDB" id="A0A5J5EGP5"/>
<reference evidence="2 3" key="1">
    <citation type="submission" date="2019-09" db="EMBL/GenBank/DDBJ databases">
        <title>Draft genome of the ectomycorrhizal ascomycete Sphaerosporella brunnea.</title>
        <authorList>
            <consortium name="DOE Joint Genome Institute"/>
            <person name="Benucci G.M."/>
            <person name="Marozzi G."/>
            <person name="Antonielli L."/>
            <person name="Sanchez S."/>
            <person name="Marco P."/>
            <person name="Wang X."/>
            <person name="Falini L.B."/>
            <person name="Barry K."/>
            <person name="Haridas S."/>
            <person name="Lipzen A."/>
            <person name="Labutti K."/>
            <person name="Grigoriev I.V."/>
            <person name="Murat C."/>
            <person name="Martin F."/>
            <person name="Albertini E."/>
            <person name="Donnini D."/>
            <person name="Bonito G."/>
        </authorList>
    </citation>
    <scope>NUCLEOTIDE SEQUENCE [LARGE SCALE GENOMIC DNA]</scope>
    <source>
        <strain evidence="2 3">Sb_GMNB300</strain>
    </source>
</reference>
<proteinExistence type="predicted"/>
<accession>A0A5J5EGP5</accession>
<dbReference type="EMBL" id="VXIS01000364">
    <property type="protein sequence ID" value="KAA8894109.1"/>
    <property type="molecule type" value="Genomic_DNA"/>
</dbReference>
<name>A0A5J5EGP5_9PEZI</name>
<sequence>MSNSSNGGDARTVDFETLDRRYAIAVNLECWELLAMHSIANDESIPRIRLRMMKAFAGLPPGGGATAVSAPAPPTTASRRGGGNGSNRWL</sequence>
<evidence type="ECO:0000256" key="1">
    <source>
        <dbReference type="SAM" id="MobiDB-lite"/>
    </source>
</evidence>
<keyword evidence="3" id="KW-1185">Reference proteome</keyword>
<feature type="region of interest" description="Disordered" evidence="1">
    <location>
        <begin position="62"/>
        <end position="90"/>
    </location>
</feature>
<evidence type="ECO:0000313" key="3">
    <source>
        <dbReference type="Proteomes" id="UP000326924"/>
    </source>
</evidence>
<dbReference type="OrthoDB" id="5406332at2759"/>
<organism evidence="2 3">
    <name type="scientific">Sphaerosporella brunnea</name>
    <dbReference type="NCBI Taxonomy" id="1250544"/>
    <lineage>
        <taxon>Eukaryota</taxon>
        <taxon>Fungi</taxon>
        <taxon>Dikarya</taxon>
        <taxon>Ascomycota</taxon>
        <taxon>Pezizomycotina</taxon>
        <taxon>Pezizomycetes</taxon>
        <taxon>Pezizales</taxon>
        <taxon>Pyronemataceae</taxon>
        <taxon>Sphaerosporella</taxon>
    </lineage>
</organism>
<dbReference type="InParanoid" id="A0A5J5EGP5"/>
<feature type="compositionally biased region" description="Gly residues" evidence="1">
    <location>
        <begin position="80"/>
        <end position="90"/>
    </location>
</feature>
<dbReference type="Proteomes" id="UP000326924">
    <property type="component" value="Unassembled WGS sequence"/>
</dbReference>
<feature type="compositionally biased region" description="Low complexity" evidence="1">
    <location>
        <begin position="66"/>
        <end position="79"/>
    </location>
</feature>
<evidence type="ECO:0000313" key="2">
    <source>
        <dbReference type="EMBL" id="KAA8894109.1"/>
    </source>
</evidence>